<name>A0A9N9XIC7_PHYSR</name>
<organism evidence="2 3">
    <name type="scientific">Phyllotreta striolata</name>
    <name type="common">Striped flea beetle</name>
    <name type="synonym">Crioceris striolata</name>
    <dbReference type="NCBI Taxonomy" id="444603"/>
    <lineage>
        <taxon>Eukaryota</taxon>
        <taxon>Metazoa</taxon>
        <taxon>Ecdysozoa</taxon>
        <taxon>Arthropoda</taxon>
        <taxon>Hexapoda</taxon>
        <taxon>Insecta</taxon>
        <taxon>Pterygota</taxon>
        <taxon>Neoptera</taxon>
        <taxon>Endopterygota</taxon>
        <taxon>Coleoptera</taxon>
        <taxon>Polyphaga</taxon>
        <taxon>Cucujiformia</taxon>
        <taxon>Chrysomeloidea</taxon>
        <taxon>Chrysomelidae</taxon>
        <taxon>Galerucinae</taxon>
        <taxon>Alticini</taxon>
        <taxon>Phyllotreta</taxon>
    </lineage>
</organism>
<proteinExistence type="predicted"/>
<gene>
    <name evidence="2" type="ORF">PHYEVI_LOCUS1496</name>
</gene>
<feature type="region of interest" description="Disordered" evidence="1">
    <location>
        <begin position="180"/>
        <end position="206"/>
    </location>
</feature>
<evidence type="ECO:0000313" key="2">
    <source>
        <dbReference type="EMBL" id="CAG9855036.1"/>
    </source>
</evidence>
<accession>A0A9N9XIC7</accession>
<sequence>MKYIENQCHICREVFCCIICRDKHGTKDHNIFPGCDICLQGITNISSINTDVFSHIKQRHWPLHCVLCKRLFGSTDEIALHVKCPLAKTSNTLVTPYNSAESVKLNLDEISPLYLSEKTGKMFNELATSTPLQSKANNEQKECASQKKVKFSMPSLEESGNASTALVGEVSVFSTPVKHANLDTNTDDEESTNEANTSTTEINEKENDAWLTAVDKLPDADNKPSRTPIVSLRIKQKESIRIKLEGPLSSTPNTLGIPIQNIDQFLFNSESQSPVANIRLSRSRNYTFSRAVKRTVDTDQVDLQIVKRFKSSDIKCRKTIRPMTPLAKYLERARKPKNSVTTKKVLVDKSTQTDESFFRRQIEFIRNLF</sequence>
<dbReference type="AlphaFoldDB" id="A0A9N9XIC7"/>
<reference evidence="2" key="1">
    <citation type="submission" date="2022-01" db="EMBL/GenBank/DDBJ databases">
        <authorList>
            <person name="King R."/>
        </authorList>
    </citation>
    <scope>NUCLEOTIDE SEQUENCE</scope>
</reference>
<dbReference type="Proteomes" id="UP001153712">
    <property type="component" value="Chromosome 10"/>
</dbReference>
<keyword evidence="3" id="KW-1185">Reference proteome</keyword>
<protein>
    <submittedName>
        <fullName evidence="2">Uncharacterized protein</fullName>
    </submittedName>
</protein>
<dbReference type="EMBL" id="OU900103">
    <property type="protein sequence ID" value="CAG9855036.1"/>
    <property type="molecule type" value="Genomic_DNA"/>
</dbReference>
<evidence type="ECO:0000313" key="3">
    <source>
        <dbReference type="Proteomes" id="UP001153712"/>
    </source>
</evidence>
<dbReference type="OrthoDB" id="8122210at2759"/>
<evidence type="ECO:0000256" key="1">
    <source>
        <dbReference type="SAM" id="MobiDB-lite"/>
    </source>
</evidence>